<organism evidence="1 2">
    <name type="scientific">Serratia phage BF</name>
    <dbReference type="NCBI Taxonomy" id="1962671"/>
    <lineage>
        <taxon>Viruses</taxon>
        <taxon>Duplodnaviria</taxon>
        <taxon>Heunggongvirae</taxon>
        <taxon>Uroviricota</taxon>
        <taxon>Caudoviricetes</taxon>
        <taxon>Eneladusvirus</taxon>
        <taxon>Eneladusvirus BF</taxon>
    </lineage>
</organism>
<proteinExistence type="predicted"/>
<accession>A0A1S6UBA2</accession>
<keyword evidence="2" id="KW-1185">Reference proteome</keyword>
<reference evidence="1" key="1">
    <citation type="submission" date="2017-02" db="EMBL/GenBank/DDBJ databases">
        <title>Genome sequence of Serratia marcescens phage BF.</title>
        <authorList>
            <person name="Casey E."/>
            <person name="Fitzgerald B."/>
            <person name="Mahony J."/>
            <person name="Lugli G."/>
            <person name="Ventura M."/>
            <person name="van Sinderen D."/>
        </authorList>
    </citation>
    <scope>NUCLEOTIDE SEQUENCE [LARGE SCALE GENOMIC DNA]</scope>
</reference>
<evidence type="ECO:0000313" key="2">
    <source>
        <dbReference type="Proteomes" id="UP000221837"/>
    </source>
</evidence>
<sequence>MNKTLSPVSKIIDLHLMPVKNLNQGTGKLGLENHKTETIIDTTKMTSDEKNEYLKKFNK</sequence>
<dbReference type="Proteomes" id="UP000221837">
    <property type="component" value="Genome"/>
</dbReference>
<name>A0A1S6UBA2_9CAUD</name>
<dbReference type="EMBL" id="KY630187">
    <property type="protein sequence ID" value="AQW89035.1"/>
    <property type="molecule type" value="Genomic_DNA"/>
</dbReference>
<gene>
    <name evidence="1" type="ORF">BF_0510</name>
</gene>
<protein>
    <submittedName>
        <fullName evidence="1">Uncharacterized protein</fullName>
    </submittedName>
</protein>
<evidence type="ECO:0000313" key="1">
    <source>
        <dbReference type="EMBL" id="AQW89035.1"/>
    </source>
</evidence>
<dbReference type="OrthoDB" id="40024at10239"/>